<keyword evidence="3" id="KW-1185">Reference proteome</keyword>
<dbReference type="EMBL" id="SGPL01000961">
    <property type="protein sequence ID" value="THH05794.1"/>
    <property type="molecule type" value="Genomic_DNA"/>
</dbReference>
<dbReference type="SUPFAM" id="SSF54695">
    <property type="entry name" value="POZ domain"/>
    <property type="match status" value="1"/>
</dbReference>
<dbReference type="AlphaFoldDB" id="A0A4S4L3A9"/>
<dbReference type="InterPro" id="IPR000210">
    <property type="entry name" value="BTB/POZ_dom"/>
</dbReference>
<organism evidence="2 3">
    <name type="scientific">Bondarzewia mesenterica</name>
    <dbReference type="NCBI Taxonomy" id="1095465"/>
    <lineage>
        <taxon>Eukaryota</taxon>
        <taxon>Fungi</taxon>
        <taxon>Dikarya</taxon>
        <taxon>Basidiomycota</taxon>
        <taxon>Agaricomycotina</taxon>
        <taxon>Agaricomycetes</taxon>
        <taxon>Russulales</taxon>
        <taxon>Bondarzewiaceae</taxon>
        <taxon>Bondarzewia</taxon>
    </lineage>
</organism>
<dbReference type="PROSITE" id="PS50097">
    <property type="entry name" value="BTB"/>
    <property type="match status" value="1"/>
</dbReference>
<proteinExistence type="predicted"/>
<protein>
    <recommendedName>
        <fullName evidence="1">BTB domain-containing protein</fullName>
    </recommendedName>
</protein>
<evidence type="ECO:0000313" key="3">
    <source>
        <dbReference type="Proteomes" id="UP000310158"/>
    </source>
</evidence>
<dbReference type="CDD" id="cd18186">
    <property type="entry name" value="BTB_POZ_ZBTB_KLHL-like"/>
    <property type="match status" value="1"/>
</dbReference>
<evidence type="ECO:0000313" key="2">
    <source>
        <dbReference type="EMBL" id="THH05794.1"/>
    </source>
</evidence>
<gene>
    <name evidence="2" type="ORF">EW146_g9803</name>
</gene>
<sequence>MADSKQVLSTQRTAIVKQHGDTSTQFGPPFDDADADIILQSCDRVDFRIYKNILTKASPFFRDMFSIPQPKDDTAALTDASLRIPVIPVSEDARTLARLLQLCYPADEPNFSTLEEMGTVLAAAKKYDMARAYKVTSRAFAQSPLLVKHPVQAFGIAYEDLQYVEGRALYQLWRYHRTCARAAQGLTEEFIWIGRRDGQVWNWASPIHPGGSCGAKVIRVASNEDWSARGWWSSYMERAGSALQMTPSALAVTSSSLLMPSIETANNCTYCRTFALETLMAFSQVLAQEVERRTSQIQLDIPF</sequence>
<feature type="domain" description="BTB" evidence="1">
    <location>
        <begin position="35"/>
        <end position="104"/>
    </location>
</feature>
<comment type="caution">
    <text evidence="2">The sequence shown here is derived from an EMBL/GenBank/DDBJ whole genome shotgun (WGS) entry which is preliminary data.</text>
</comment>
<name>A0A4S4L3A9_9AGAM</name>
<dbReference type="SMART" id="SM00225">
    <property type="entry name" value="BTB"/>
    <property type="match status" value="1"/>
</dbReference>
<reference evidence="2 3" key="1">
    <citation type="submission" date="2019-02" db="EMBL/GenBank/DDBJ databases">
        <title>Genome sequencing of the rare red list fungi Bondarzewia mesenterica.</title>
        <authorList>
            <person name="Buettner E."/>
            <person name="Kellner H."/>
        </authorList>
    </citation>
    <scope>NUCLEOTIDE SEQUENCE [LARGE SCALE GENOMIC DNA]</scope>
    <source>
        <strain evidence="2 3">DSM 108281</strain>
    </source>
</reference>
<dbReference type="Proteomes" id="UP000310158">
    <property type="component" value="Unassembled WGS sequence"/>
</dbReference>
<dbReference type="Gene3D" id="3.30.710.10">
    <property type="entry name" value="Potassium Channel Kv1.1, Chain A"/>
    <property type="match status" value="1"/>
</dbReference>
<dbReference type="InterPro" id="IPR011333">
    <property type="entry name" value="SKP1/BTB/POZ_sf"/>
</dbReference>
<dbReference type="Pfam" id="PF00651">
    <property type="entry name" value="BTB"/>
    <property type="match status" value="1"/>
</dbReference>
<accession>A0A4S4L3A9</accession>
<evidence type="ECO:0000259" key="1">
    <source>
        <dbReference type="PROSITE" id="PS50097"/>
    </source>
</evidence>
<dbReference type="OrthoDB" id="3357985at2759"/>